<keyword evidence="2" id="KW-0325">Glycoprotein</keyword>
<evidence type="ECO:0000313" key="5">
    <source>
        <dbReference type="Proteomes" id="UP001500212"/>
    </source>
</evidence>
<name>A0ABP8T9S1_9ACTN</name>
<dbReference type="Proteomes" id="UP001500212">
    <property type="component" value="Unassembled WGS sequence"/>
</dbReference>
<feature type="compositionally biased region" description="Basic and acidic residues" evidence="3">
    <location>
        <begin position="111"/>
        <end position="124"/>
    </location>
</feature>
<dbReference type="PANTHER" id="PTHR42970:SF1">
    <property type="entry name" value="PECTATE LYASE C-RELATED"/>
    <property type="match status" value="1"/>
</dbReference>
<evidence type="ECO:0000256" key="3">
    <source>
        <dbReference type="SAM" id="MobiDB-lite"/>
    </source>
</evidence>
<protein>
    <submittedName>
        <fullName evidence="4">Uncharacterized protein</fullName>
    </submittedName>
</protein>
<dbReference type="InterPro" id="IPR052063">
    <property type="entry name" value="Polysaccharide_Lyase_1"/>
</dbReference>
<evidence type="ECO:0000256" key="2">
    <source>
        <dbReference type="ARBA" id="ARBA00023180"/>
    </source>
</evidence>
<dbReference type="Gene3D" id="2.160.20.10">
    <property type="entry name" value="Single-stranded right-handed beta-helix, Pectin lyase-like"/>
    <property type="match status" value="1"/>
</dbReference>
<keyword evidence="5" id="KW-1185">Reference proteome</keyword>
<dbReference type="SUPFAM" id="SSF51126">
    <property type="entry name" value="Pectin lyase-like"/>
    <property type="match status" value="1"/>
</dbReference>
<dbReference type="InterPro" id="IPR012334">
    <property type="entry name" value="Pectin_lyas_fold"/>
</dbReference>
<keyword evidence="1" id="KW-0479">Metal-binding</keyword>
<proteinExistence type="predicted"/>
<dbReference type="PANTHER" id="PTHR42970">
    <property type="entry name" value="PECTATE LYASE C-RELATED"/>
    <property type="match status" value="1"/>
</dbReference>
<gene>
    <name evidence="4" type="ORF">GCM10023195_05280</name>
</gene>
<dbReference type="EMBL" id="BAABHJ010000002">
    <property type="protein sequence ID" value="GAA4601899.1"/>
    <property type="molecule type" value="Genomic_DNA"/>
</dbReference>
<accession>A0ABP8T9S1</accession>
<feature type="region of interest" description="Disordered" evidence="3">
    <location>
        <begin position="44"/>
        <end position="124"/>
    </location>
</feature>
<evidence type="ECO:0000313" key="4">
    <source>
        <dbReference type="EMBL" id="GAA4601899.1"/>
    </source>
</evidence>
<comment type="caution">
    <text evidence="4">The sequence shown here is derived from an EMBL/GenBank/DDBJ whole genome shotgun (WGS) entry which is preliminary data.</text>
</comment>
<organism evidence="4 5">
    <name type="scientific">Actinoallomurus liliacearum</name>
    <dbReference type="NCBI Taxonomy" id="1080073"/>
    <lineage>
        <taxon>Bacteria</taxon>
        <taxon>Bacillati</taxon>
        <taxon>Actinomycetota</taxon>
        <taxon>Actinomycetes</taxon>
        <taxon>Streptosporangiales</taxon>
        <taxon>Thermomonosporaceae</taxon>
        <taxon>Actinoallomurus</taxon>
    </lineage>
</organism>
<dbReference type="InterPro" id="IPR011050">
    <property type="entry name" value="Pectin_lyase_fold/virulence"/>
</dbReference>
<evidence type="ECO:0000256" key="1">
    <source>
        <dbReference type="ARBA" id="ARBA00022723"/>
    </source>
</evidence>
<reference evidence="5" key="1">
    <citation type="journal article" date="2019" name="Int. J. Syst. Evol. Microbiol.">
        <title>The Global Catalogue of Microorganisms (GCM) 10K type strain sequencing project: providing services to taxonomists for standard genome sequencing and annotation.</title>
        <authorList>
            <consortium name="The Broad Institute Genomics Platform"/>
            <consortium name="The Broad Institute Genome Sequencing Center for Infectious Disease"/>
            <person name="Wu L."/>
            <person name="Ma J."/>
        </authorList>
    </citation>
    <scope>NUCLEOTIDE SEQUENCE [LARGE SCALE GENOMIC DNA]</scope>
    <source>
        <strain evidence="5">JCM 17938</strain>
    </source>
</reference>
<sequence length="124" mass="13072">MTNLNDSGSGSFRDAVSASHRTVVFDVAGYIKLSSAVSVKSDITIDGTTAPDRASASWPGRCRSRTPPTTSSAMCASVRAPSTRTATKRALPDGEPQSVDDEPVSVPLGESLDRDRPHRIIDNG</sequence>
<feature type="compositionally biased region" description="Polar residues" evidence="3">
    <location>
        <begin position="66"/>
        <end position="85"/>
    </location>
</feature>